<keyword evidence="1" id="KW-0472">Membrane</keyword>
<dbReference type="AlphaFoldDB" id="A0A3E2TF87"/>
<keyword evidence="1" id="KW-1133">Transmembrane helix</keyword>
<feature type="transmembrane region" description="Helical" evidence="1">
    <location>
        <begin position="127"/>
        <end position="144"/>
    </location>
</feature>
<protein>
    <submittedName>
        <fullName evidence="2">TraX protein</fullName>
    </submittedName>
</protein>
<dbReference type="Pfam" id="PF05857">
    <property type="entry name" value="TraX"/>
    <property type="match status" value="1"/>
</dbReference>
<evidence type="ECO:0000313" key="3">
    <source>
        <dbReference type="Proteomes" id="UP000260773"/>
    </source>
</evidence>
<feature type="transmembrane region" description="Helical" evidence="1">
    <location>
        <begin position="40"/>
        <end position="58"/>
    </location>
</feature>
<accession>A0A3E2TF87</accession>
<dbReference type="Proteomes" id="UP000260773">
    <property type="component" value="Unassembled WGS sequence"/>
</dbReference>
<feature type="transmembrane region" description="Helical" evidence="1">
    <location>
        <begin position="97"/>
        <end position="115"/>
    </location>
</feature>
<feature type="transmembrane region" description="Helical" evidence="1">
    <location>
        <begin position="210"/>
        <end position="230"/>
    </location>
</feature>
<keyword evidence="1" id="KW-0812">Transmembrane</keyword>
<evidence type="ECO:0000256" key="1">
    <source>
        <dbReference type="SAM" id="Phobius"/>
    </source>
</evidence>
<gene>
    <name evidence="2" type="ORF">DW070_15250</name>
</gene>
<dbReference type="InterPro" id="IPR008875">
    <property type="entry name" value="TraX"/>
</dbReference>
<sequence>MNPSVNISRYQRLDGTVLKLIACLSMFIDHLGAVCFSGMMGFRIIGRLAFPIYCFLLVEGAVHTHDMKKYILRMGIFALISEVPFDLAFYHRLVYTGHQNVFFTLGLGLLAIWFLEHPIEHLDIPDVLYKLLVIIVAGLIAEFFNTDYGFTGIAVICAFYYLRGQPQLKYPIAAILLAAMGGVEVYAVLALIPILLYNGQRGRQTKVMQYGFYIFYPAHLLLIAALYHLFIL</sequence>
<name>A0A3E2TF87_9FIRM</name>
<comment type="caution">
    <text evidence="2">The sequence shown here is derived from an EMBL/GenBank/DDBJ whole genome shotgun (WGS) entry which is preliminary data.</text>
</comment>
<feature type="transmembrane region" description="Helical" evidence="1">
    <location>
        <begin position="172"/>
        <end position="198"/>
    </location>
</feature>
<feature type="transmembrane region" description="Helical" evidence="1">
    <location>
        <begin position="16"/>
        <end position="34"/>
    </location>
</feature>
<dbReference type="EMBL" id="QVEP01000058">
    <property type="protein sequence ID" value="RGB74165.1"/>
    <property type="molecule type" value="Genomic_DNA"/>
</dbReference>
<reference evidence="2 3" key="1">
    <citation type="submission" date="2018-08" db="EMBL/GenBank/DDBJ databases">
        <title>A genome reference for cultivated species of the human gut microbiota.</title>
        <authorList>
            <person name="Zou Y."/>
            <person name="Xue W."/>
            <person name="Luo G."/>
        </authorList>
    </citation>
    <scope>NUCLEOTIDE SEQUENCE [LARGE SCALE GENOMIC DNA]</scope>
    <source>
        <strain evidence="2 3">AF45-17</strain>
    </source>
</reference>
<evidence type="ECO:0000313" key="2">
    <source>
        <dbReference type="EMBL" id="RGB74165.1"/>
    </source>
</evidence>
<organism evidence="2 3">
    <name type="scientific">Coprococcus catus</name>
    <dbReference type="NCBI Taxonomy" id="116085"/>
    <lineage>
        <taxon>Bacteria</taxon>
        <taxon>Bacillati</taxon>
        <taxon>Bacillota</taxon>
        <taxon>Clostridia</taxon>
        <taxon>Lachnospirales</taxon>
        <taxon>Lachnospiraceae</taxon>
        <taxon>Coprococcus</taxon>
    </lineage>
</organism>
<proteinExistence type="predicted"/>